<protein>
    <recommendedName>
        <fullName evidence="4">DUF4156 domain-containing protein</fullName>
    </recommendedName>
</protein>
<keyword evidence="1" id="KW-0732">Signal</keyword>
<evidence type="ECO:0000313" key="3">
    <source>
        <dbReference type="Proteomes" id="UP001596060"/>
    </source>
</evidence>
<dbReference type="Proteomes" id="UP001596060">
    <property type="component" value="Unassembled WGS sequence"/>
</dbReference>
<organism evidence="2 3">
    <name type="scientific">Bosea massiliensis</name>
    <dbReference type="NCBI Taxonomy" id="151419"/>
    <lineage>
        <taxon>Bacteria</taxon>
        <taxon>Pseudomonadati</taxon>
        <taxon>Pseudomonadota</taxon>
        <taxon>Alphaproteobacteria</taxon>
        <taxon>Hyphomicrobiales</taxon>
        <taxon>Boseaceae</taxon>
        <taxon>Bosea</taxon>
    </lineage>
</organism>
<feature type="chain" id="PRO_5046517691" description="DUF4156 domain-containing protein" evidence="1">
    <location>
        <begin position="21"/>
        <end position="105"/>
    </location>
</feature>
<keyword evidence="3" id="KW-1185">Reference proteome</keyword>
<comment type="caution">
    <text evidence="2">The sequence shown here is derived from an EMBL/GenBank/DDBJ whole genome shotgun (WGS) entry which is preliminary data.</text>
</comment>
<feature type="signal peptide" evidence="1">
    <location>
        <begin position="1"/>
        <end position="20"/>
    </location>
</feature>
<gene>
    <name evidence="2" type="ORF">ACFPN9_10245</name>
</gene>
<accession>A0ABW0NZU2</accession>
<proteinExistence type="predicted"/>
<evidence type="ECO:0008006" key="4">
    <source>
        <dbReference type="Google" id="ProtNLM"/>
    </source>
</evidence>
<dbReference type="EMBL" id="JBHSLU010000019">
    <property type="protein sequence ID" value="MFC5505638.1"/>
    <property type="molecule type" value="Genomic_DNA"/>
</dbReference>
<name>A0ABW0NZU2_9HYPH</name>
<dbReference type="PROSITE" id="PS51257">
    <property type="entry name" value="PROKAR_LIPOPROTEIN"/>
    <property type="match status" value="1"/>
</dbReference>
<reference evidence="3" key="1">
    <citation type="journal article" date="2019" name="Int. J. Syst. Evol. Microbiol.">
        <title>The Global Catalogue of Microorganisms (GCM) 10K type strain sequencing project: providing services to taxonomists for standard genome sequencing and annotation.</title>
        <authorList>
            <consortium name="The Broad Institute Genomics Platform"/>
            <consortium name="The Broad Institute Genome Sequencing Center for Infectious Disease"/>
            <person name="Wu L."/>
            <person name="Ma J."/>
        </authorList>
    </citation>
    <scope>NUCLEOTIDE SEQUENCE [LARGE SCALE GENOMIC DNA]</scope>
    <source>
        <strain evidence="3">CCUG 43117</strain>
    </source>
</reference>
<evidence type="ECO:0000313" key="2">
    <source>
        <dbReference type="EMBL" id="MFC5505638.1"/>
    </source>
</evidence>
<sequence length="105" mass="10890">MPRLPLLPALVLPVLLGACAIPTSRSNIVVLTDNKAVVESCTSLGEIDGASELHSVLILDKARDAAISRLKIRAADLGGTHVLTSVADIKWKGPSTTGTVYKCGG</sequence>
<evidence type="ECO:0000256" key="1">
    <source>
        <dbReference type="SAM" id="SignalP"/>
    </source>
</evidence>
<dbReference type="RefSeq" id="WP_066726104.1">
    <property type="nucleotide sequence ID" value="NZ_JBHSLU010000019.1"/>
</dbReference>